<organism evidence="4 5">
    <name type="scientific">Variibacter gotjawalensis</name>
    <dbReference type="NCBI Taxonomy" id="1333996"/>
    <lineage>
        <taxon>Bacteria</taxon>
        <taxon>Pseudomonadati</taxon>
        <taxon>Pseudomonadota</taxon>
        <taxon>Alphaproteobacteria</taxon>
        <taxon>Hyphomicrobiales</taxon>
        <taxon>Nitrobacteraceae</taxon>
        <taxon>Variibacter</taxon>
    </lineage>
</organism>
<evidence type="ECO:0000313" key="4">
    <source>
        <dbReference type="EMBL" id="BAT61361.1"/>
    </source>
</evidence>
<dbReference type="CDD" id="cd04301">
    <property type="entry name" value="NAT_SF"/>
    <property type="match status" value="1"/>
</dbReference>
<dbReference type="EC" id="2.3.1.189" evidence="4"/>
<dbReference type="PANTHER" id="PTHR43877:SF2">
    <property type="entry name" value="AMINOALKYLPHOSPHONATE N-ACETYLTRANSFERASE-RELATED"/>
    <property type="match status" value="1"/>
</dbReference>
<dbReference type="GO" id="GO:0035447">
    <property type="term" value="F:mycothiol synthase activity"/>
    <property type="evidence" value="ECO:0007669"/>
    <property type="project" value="UniProtKB-EC"/>
</dbReference>
<gene>
    <name evidence="4" type="primary">mshD</name>
    <name evidence="4" type="ORF">GJW-30_1_03918</name>
</gene>
<dbReference type="Gene3D" id="3.40.630.30">
    <property type="match status" value="1"/>
</dbReference>
<evidence type="ECO:0000259" key="3">
    <source>
        <dbReference type="PROSITE" id="PS51186"/>
    </source>
</evidence>
<dbReference type="InterPro" id="IPR000182">
    <property type="entry name" value="GNAT_dom"/>
</dbReference>
<dbReference type="AlphaFoldDB" id="A0A0S3PZJ2"/>
<evidence type="ECO:0000256" key="1">
    <source>
        <dbReference type="ARBA" id="ARBA00022679"/>
    </source>
</evidence>
<keyword evidence="1 4" id="KW-0808">Transferase</keyword>
<dbReference type="EMBL" id="AP014946">
    <property type="protein sequence ID" value="BAT61361.1"/>
    <property type="molecule type" value="Genomic_DNA"/>
</dbReference>
<dbReference type="InterPro" id="IPR050832">
    <property type="entry name" value="Bact_Acetyltransf"/>
</dbReference>
<dbReference type="PROSITE" id="PS51186">
    <property type="entry name" value="GNAT"/>
    <property type="match status" value="1"/>
</dbReference>
<dbReference type="Proteomes" id="UP000236884">
    <property type="component" value="Chromosome"/>
</dbReference>
<dbReference type="KEGG" id="vgo:GJW-30_1_03918"/>
<keyword evidence="5" id="KW-1185">Reference proteome</keyword>
<accession>A0A0S3PZJ2</accession>
<protein>
    <submittedName>
        <fullName evidence="4">Mycothiol acetyltransferase</fullName>
        <ecNumber evidence="4">2.3.1.189</ecNumber>
    </submittedName>
</protein>
<dbReference type="SUPFAM" id="SSF55729">
    <property type="entry name" value="Acyl-CoA N-acyltransferases (Nat)"/>
    <property type="match status" value="1"/>
</dbReference>
<reference evidence="4 5" key="1">
    <citation type="submission" date="2015-08" db="EMBL/GenBank/DDBJ databases">
        <title>Investigation of the bacterial diversity of lava forest soil.</title>
        <authorList>
            <person name="Lee J.S."/>
        </authorList>
    </citation>
    <scope>NUCLEOTIDE SEQUENCE [LARGE SCALE GENOMIC DNA]</scope>
    <source>
        <strain evidence="4 5">GJW-30</strain>
    </source>
</reference>
<dbReference type="Pfam" id="PF00583">
    <property type="entry name" value="Acetyltransf_1"/>
    <property type="match status" value="1"/>
</dbReference>
<name>A0A0S3PZJ2_9BRAD</name>
<dbReference type="InterPro" id="IPR016181">
    <property type="entry name" value="Acyl_CoA_acyltransferase"/>
</dbReference>
<proteinExistence type="predicted"/>
<keyword evidence="2 4" id="KW-0012">Acyltransferase</keyword>
<dbReference type="RefSeq" id="WP_157746792.1">
    <property type="nucleotide sequence ID" value="NZ_AP014946.1"/>
</dbReference>
<sequence length="181" mass="20221">MARDKTQGVIRKLRAREAHLFQDHLLRLDAESRNQRFLGGVNDAFISRYPGRCFANGATVFAYIEDGKVLGAAELHPEDQDQPNTAEIAFSVEPELRRRGIGQRLFRRLITSARNEGIRHLRLNSHPSNEAMQALARKFKAQITFGNCGTMGSLKLPQATHSSIANELLDDIEANIIENAA</sequence>
<dbReference type="PANTHER" id="PTHR43877">
    <property type="entry name" value="AMINOALKYLPHOSPHONATE N-ACETYLTRANSFERASE-RELATED-RELATED"/>
    <property type="match status" value="1"/>
</dbReference>
<evidence type="ECO:0000256" key="2">
    <source>
        <dbReference type="ARBA" id="ARBA00023315"/>
    </source>
</evidence>
<feature type="domain" description="N-acetyltransferase" evidence="3">
    <location>
        <begin position="8"/>
        <end position="173"/>
    </location>
</feature>
<evidence type="ECO:0000313" key="5">
    <source>
        <dbReference type="Proteomes" id="UP000236884"/>
    </source>
</evidence>